<reference evidence="2" key="1">
    <citation type="journal article" date="2010" name="Mol. Biosyst.">
        <title>Complete genome sequence and comparative analysis of Shewanella violacea, a psychrophilic and piezophilic bacterium from deep sea floor sediments.</title>
        <authorList>
            <person name="Aono E."/>
            <person name="Baba T."/>
            <person name="Ara T."/>
            <person name="Nishi T."/>
            <person name="Nakamichi T."/>
            <person name="Inamoto E."/>
            <person name="Toyonaga H."/>
            <person name="Hasegawa M."/>
            <person name="Takai Y."/>
            <person name="Okumura Y."/>
            <person name="Baba M."/>
            <person name="Tomita M."/>
            <person name="Kato C."/>
            <person name="Oshima T."/>
            <person name="Nakasone K."/>
            <person name="Mori H."/>
        </authorList>
    </citation>
    <scope>NUCLEOTIDE SEQUENCE [LARGE SCALE GENOMIC DNA]</scope>
    <source>
        <strain evidence="2">JCM 10179 / CIP 106290 / LMG 19151 / DSS12</strain>
    </source>
</reference>
<protein>
    <recommendedName>
        <fullName evidence="3">DUF3880 domain-containing protein</fullName>
    </recommendedName>
</protein>
<evidence type="ECO:0008006" key="3">
    <source>
        <dbReference type="Google" id="ProtNLM"/>
    </source>
</evidence>
<dbReference type="AlphaFoldDB" id="D4ZFY9"/>
<dbReference type="KEGG" id="svo:SVI_0617"/>
<dbReference type="RefSeq" id="WP_013049901.1">
    <property type="nucleotide sequence ID" value="NC_014012.1"/>
</dbReference>
<evidence type="ECO:0000313" key="2">
    <source>
        <dbReference type="Proteomes" id="UP000002350"/>
    </source>
</evidence>
<dbReference type="OrthoDB" id="8756565at2"/>
<dbReference type="Proteomes" id="UP000002350">
    <property type="component" value="Chromosome"/>
</dbReference>
<evidence type="ECO:0000313" key="1">
    <source>
        <dbReference type="EMBL" id="BAJ00588.1"/>
    </source>
</evidence>
<sequence length="316" mass="36802">MRIGLIADQFTHVALALEPNIDIVALSPQLWRIQLIFKPVDILLIESCWQGNDGQWRNMIASYSNHSKCKTIKQLTSYCRQKKIPTVFWNKEDPIHYDRFKHNIEYFDVCLTTEKELVKHYKQTFPHLKMVANQAFFFQPRIHNPEIGKRLEVLSRKIIFCGGLYKNEFPLRAQQLEMAATTLGSKLVVFDRFEHSDNSWELSKNIARKTGFKYIDSKSYYQSGLAHLNVNTCDGSETMISRRLIELLACGTNVIELTNFKGKHFLSQYVHQVSSADELESAYLKLSDDQTTIIEYQELVEHYSVSCFIRFLNKLT</sequence>
<keyword evidence="2" id="KW-1185">Reference proteome</keyword>
<proteinExistence type="predicted"/>
<name>D4ZFY9_SHEVD</name>
<accession>D4ZFY9</accession>
<dbReference type="EMBL" id="AP011177">
    <property type="protein sequence ID" value="BAJ00588.1"/>
    <property type="molecule type" value="Genomic_DNA"/>
</dbReference>
<gene>
    <name evidence="1" type="ordered locus">SVI_0617</name>
</gene>
<dbReference type="eggNOG" id="COG4641">
    <property type="taxonomic scope" value="Bacteria"/>
</dbReference>
<dbReference type="HOGENOM" id="CLU_843967_0_0_6"/>
<organism evidence="1 2">
    <name type="scientific">Shewanella violacea (strain JCM 10179 / CIP 106290 / LMG 19151 / DSS12)</name>
    <dbReference type="NCBI Taxonomy" id="637905"/>
    <lineage>
        <taxon>Bacteria</taxon>
        <taxon>Pseudomonadati</taxon>
        <taxon>Pseudomonadota</taxon>
        <taxon>Gammaproteobacteria</taxon>
        <taxon>Alteromonadales</taxon>
        <taxon>Shewanellaceae</taxon>
        <taxon>Shewanella</taxon>
    </lineage>
</organism>
<dbReference type="STRING" id="637905.SVI_0617"/>